<dbReference type="Proteomes" id="UP000651452">
    <property type="component" value="Unassembled WGS sequence"/>
</dbReference>
<protein>
    <submittedName>
        <fullName evidence="2">Uncharacterized protein</fullName>
    </submittedName>
</protein>
<organism evidence="2 3">
    <name type="scientific">Ascochyta lentis</name>
    <dbReference type="NCBI Taxonomy" id="205686"/>
    <lineage>
        <taxon>Eukaryota</taxon>
        <taxon>Fungi</taxon>
        <taxon>Dikarya</taxon>
        <taxon>Ascomycota</taxon>
        <taxon>Pezizomycotina</taxon>
        <taxon>Dothideomycetes</taxon>
        <taxon>Pleosporomycetidae</taxon>
        <taxon>Pleosporales</taxon>
        <taxon>Pleosporineae</taxon>
        <taxon>Didymellaceae</taxon>
        <taxon>Ascochyta</taxon>
    </lineage>
</organism>
<dbReference type="AlphaFoldDB" id="A0A8H7J3E3"/>
<accession>A0A8H7J3E3</accession>
<dbReference type="OrthoDB" id="5337308at2759"/>
<name>A0A8H7J3E3_9PLEO</name>
<evidence type="ECO:0000256" key="1">
    <source>
        <dbReference type="SAM" id="SignalP"/>
    </source>
</evidence>
<keyword evidence="1" id="KW-0732">Signal</keyword>
<sequence length="735" mass="83238">MHFKAVLTLLLGLLAITAVRALPFNASVAGLVDYVVHTAGVYDANNIASDAVWDKWRMKGSHYQCLFEANDEAAGRLIEDTRTPPSAQSIWRGDMYADRLTWNWHEMYFDEDDCNFEYLHLKDAFDALNINAYCEDDGGHNMGWGLGHYDENRVDKITNPNAVHFPMVPVHEQTYMVGDKTYRSTGGHYFFVINQIDGVIAALNIFSPQNAAKDFWESIGGIAREDDLPKLRYMSDLVWGKWVGNNGNVKNLRVYVVHDVRNTETTMIVSRAMRNKAVPNLAVWPGTVFDKEKDPVEFQAIIGSPIGGTMSILLAQHKAELGNKEIYQVNVVSDSRSIKPFVVTELHLFFQIRDVPPPTDKRTEYRSGNTDIIRRSYHSVSSPADNTILSITKDVVSVRDLPDYAESTEDEDYRVQTGLEWKDRRMADEGTWKKYVDKGNHFACLMRATPEGAQQLTEGRTPVTSPRAGDMSKELKTWGWHEGEVETDYDCDFERLYLKDLFDGLGLDVHPSLNEEDKPAPGHNTYFKLQHFDKTLKNPSGEEADVLEQSYVVDGITRYATGAYYNFGVNSGGAIIGMDLVSPKHAVTERENWNREASPDELPALRFMSDIFWGYWHRFASNPHGLRYYIATHVVNDDTIKLVAKALQNVKMNDLSEWPGLTFDMGTEEWAALVGSPIGASIAALLFQHKAELGLKQITKVTVVYDSNPEKTRDRKRFRPWLHMVFHINDVPAAA</sequence>
<comment type="caution">
    <text evidence="2">The sequence shown here is derived from an EMBL/GenBank/DDBJ whole genome shotgun (WGS) entry which is preliminary data.</text>
</comment>
<evidence type="ECO:0000313" key="3">
    <source>
        <dbReference type="Proteomes" id="UP000651452"/>
    </source>
</evidence>
<proteinExistence type="predicted"/>
<feature type="chain" id="PRO_5034308436" evidence="1">
    <location>
        <begin position="22"/>
        <end position="735"/>
    </location>
</feature>
<gene>
    <name evidence="2" type="ORF">EKO04_005943</name>
</gene>
<reference evidence="2" key="2">
    <citation type="submission" date="2020-09" db="EMBL/GenBank/DDBJ databases">
        <title>Reference genome assembly for Australian Ascochyta lentis isolate Al4.</title>
        <authorList>
            <person name="Lee R.C."/>
            <person name="Farfan-Caceres L.M."/>
            <person name="Debler J.W."/>
            <person name="Williams A.H."/>
            <person name="Henares B.M."/>
        </authorList>
    </citation>
    <scope>NUCLEOTIDE SEQUENCE</scope>
    <source>
        <strain evidence="2">Al4</strain>
    </source>
</reference>
<keyword evidence="3" id="KW-1185">Reference proteome</keyword>
<dbReference type="EMBL" id="RZGK01000010">
    <property type="protein sequence ID" value="KAF9695825.1"/>
    <property type="molecule type" value="Genomic_DNA"/>
</dbReference>
<feature type="signal peptide" evidence="1">
    <location>
        <begin position="1"/>
        <end position="21"/>
    </location>
</feature>
<evidence type="ECO:0000313" key="2">
    <source>
        <dbReference type="EMBL" id="KAF9695825.1"/>
    </source>
</evidence>
<reference evidence="2" key="1">
    <citation type="submission" date="2018-12" db="EMBL/GenBank/DDBJ databases">
        <authorList>
            <person name="Syme R.A."/>
            <person name="Farfan-Caceres L."/>
            <person name="Lichtenzveig J."/>
        </authorList>
    </citation>
    <scope>NUCLEOTIDE SEQUENCE</scope>
    <source>
        <strain evidence="2">Al4</strain>
    </source>
</reference>